<feature type="compositionally biased region" description="Polar residues" evidence="1">
    <location>
        <begin position="115"/>
        <end position="131"/>
    </location>
</feature>
<feature type="region of interest" description="Disordered" evidence="1">
    <location>
        <begin position="53"/>
        <end position="138"/>
    </location>
</feature>
<evidence type="ECO:0000313" key="2">
    <source>
        <dbReference type="EMBL" id="TEB24743.1"/>
    </source>
</evidence>
<evidence type="ECO:0000313" key="3">
    <source>
        <dbReference type="Proteomes" id="UP000298030"/>
    </source>
</evidence>
<feature type="compositionally biased region" description="Low complexity" evidence="1">
    <location>
        <begin position="99"/>
        <end position="113"/>
    </location>
</feature>
<reference evidence="2 3" key="1">
    <citation type="journal article" date="2019" name="Nat. Ecol. Evol.">
        <title>Megaphylogeny resolves global patterns of mushroom evolution.</title>
        <authorList>
            <person name="Varga T."/>
            <person name="Krizsan K."/>
            <person name="Foldi C."/>
            <person name="Dima B."/>
            <person name="Sanchez-Garcia M."/>
            <person name="Sanchez-Ramirez S."/>
            <person name="Szollosi G.J."/>
            <person name="Szarkandi J.G."/>
            <person name="Papp V."/>
            <person name="Albert L."/>
            <person name="Andreopoulos W."/>
            <person name="Angelini C."/>
            <person name="Antonin V."/>
            <person name="Barry K.W."/>
            <person name="Bougher N.L."/>
            <person name="Buchanan P."/>
            <person name="Buyck B."/>
            <person name="Bense V."/>
            <person name="Catcheside P."/>
            <person name="Chovatia M."/>
            <person name="Cooper J."/>
            <person name="Damon W."/>
            <person name="Desjardin D."/>
            <person name="Finy P."/>
            <person name="Geml J."/>
            <person name="Haridas S."/>
            <person name="Hughes K."/>
            <person name="Justo A."/>
            <person name="Karasinski D."/>
            <person name="Kautmanova I."/>
            <person name="Kiss B."/>
            <person name="Kocsube S."/>
            <person name="Kotiranta H."/>
            <person name="LaButti K.M."/>
            <person name="Lechner B.E."/>
            <person name="Liimatainen K."/>
            <person name="Lipzen A."/>
            <person name="Lukacs Z."/>
            <person name="Mihaltcheva S."/>
            <person name="Morgado L.N."/>
            <person name="Niskanen T."/>
            <person name="Noordeloos M.E."/>
            <person name="Ohm R.A."/>
            <person name="Ortiz-Santana B."/>
            <person name="Ovrebo C."/>
            <person name="Racz N."/>
            <person name="Riley R."/>
            <person name="Savchenko A."/>
            <person name="Shiryaev A."/>
            <person name="Soop K."/>
            <person name="Spirin V."/>
            <person name="Szebenyi C."/>
            <person name="Tomsovsky M."/>
            <person name="Tulloss R.E."/>
            <person name="Uehling J."/>
            <person name="Grigoriev I.V."/>
            <person name="Vagvolgyi C."/>
            <person name="Papp T."/>
            <person name="Martin F.M."/>
            <person name="Miettinen O."/>
            <person name="Hibbett D.S."/>
            <person name="Nagy L.G."/>
        </authorList>
    </citation>
    <scope>NUCLEOTIDE SEQUENCE [LARGE SCALE GENOMIC DNA]</scope>
    <source>
        <strain evidence="2 3">FP101781</strain>
    </source>
</reference>
<gene>
    <name evidence="2" type="ORF">FA13DRAFT_1796943</name>
</gene>
<dbReference type="EMBL" id="QPFP01000063">
    <property type="protein sequence ID" value="TEB24743.1"/>
    <property type="molecule type" value="Genomic_DNA"/>
</dbReference>
<comment type="caution">
    <text evidence="2">The sequence shown here is derived from an EMBL/GenBank/DDBJ whole genome shotgun (WGS) entry which is preliminary data.</text>
</comment>
<dbReference type="AlphaFoldDB" id="A0A4Y7SS97"/>
<accession>A0A4Y7SS97</accession>
<feature type="region of interest" description="Disordered" evidence="1">
    <location>
        <begin position="157"/>
        <end position="259"/>
    </location>
</feature>
<proteinExistence type="predicted"/>
<keyword evidence="3" id="KW-1185">Reference proteome</keyword>
<protein>
    <submittedName>
        <fullName evidence="2">Uncharacterized protein</fullName>
    </submittedName>
</protein>
<evidence type="ECO:0000256" key="1">
    <source>
        <dbReference type="SAM" id="MobiDB-lite"/>
    </source>
</evidence>
<dbReference type="Proteomes" id="UP000298030">
    <property type="component" value="Unassembled WGS sequence"/>
</dbReference>
<sequence length="413" mass="45063">MTHKGGSKSTVTKICRYNFVVQPSLRRIRDQRVRFMMAAGFDYFSHASTPESETFDMTSTMHSEESAVQSKSSRQRRYSPYPECRDSGGVADDISKIPSRSLMLSKDSSSGSMNRGGSIQTQHRPATNLSSYLRAPPAGFNPATQSDYVFSIVQTHSSLPRPEADHERSGTHHRSASLSGSCQDEPTLALPSALDQALPSRKSQNGGLGSVDRGRPNLQLPPLTFPSKQHAGRQTAKLSGTPPTHALANRNASGQDGLADFSSLNPHTCQRLPSVWITTAHPLQHAVTRHDSFPSGWPPRVDHPQRGSLPISALIDTPSATLDSLSCPTAPVSGSWRETAIAPVLASSSLRSLKRGKATQYEQTTEKPLLYPPPELHAERGDLFINRAADPKEVRVWIMDGAWRPVPRGHLSL</sequence>
<feature type="compositionally biased region" description="Polar residues" evidence="1">
    <location>
        <begin position="53"/>
        <end position="72"/>
    </location>
</feature>
<name>A0A4Y7SS97_COPMI</name>
<organism evidence="2 3">
    <name type="scientific">Coprinellus micaceus</name>
    <name type="common">Glistening ink-cap mushroom</name>
    <name type="synonym">Coprinus micaceus</name>
    <dbReference type="NCBI Taxonomy" id="71717"/>
    <lineage>
        <taxon>Eukaryota</taxon>
        <taxon>Fungi</taxon>
        <taxon>Dikarya</taxon>
        <taxon>Basidiomycota</taxon>
        <taxon>Agaricomycotina</taxon>
        <taxon>Agaricomycetes</taxon>
        <taxon>Agaricomycetidae</taxon>
        <taxon>Agaricales</taxon>
        <taxon>Agaricineae</taxon>
        <taxon>Psathyrellaceae</taxon>
        <taxon>Coprinellus</taxon>
    </lineage>
</organism>